<feature type="domain" description="GP-PDE" evidence="2">
    <location>
        <begin position="1"/>
        <end position="257"/>
    </location>
</feature>
<organism evidence="3 4">
    <name type="scientific">Nosema bombycis (strain CQ1 / CVCC 102059)</name>
    <name type="common">Microsporidian parasite</name>
    <name type="synonym">Pebrine of silkworm</name>
    <dbReference type="NCBI Taxonomy" id="578461"/>
    <lineage>
        <taxon>Eukaryota</taxon>
        <taxon>Fungi</taxon>
        <taxon>Fungi incertae sedis</taxon>
        <taxon>Microsporidia</taxon>
        <taxon>Nosematidae</taxon>
        <taxon>Nosema</taxon>
    </lineage>
</organism>
<dbReference type="GO" id="GO:0008081">
    <property type="term" value="F:phosphoric diester hydrolase activity"/>
    <property type="evidence" value="ECO:0007669"/>
    <property type="project" value="InterPro"/>
</dbReference>
<gene>
    <name evidence="3" type="primary">GDE1</name>
    <name evidence="3" type="ORF">NBO_48g0008</name>
</gene>
<dbReference type="InterPro" id="IPR030395">
    <property type="entry name" value="GP_PDE_dom"/>
</dbReference>
<dbReference type="PROSITE" id="PS51704">
    <property type="entry name" value="GP_PDE"/>
    <property type="match status" value="1"/>
</dbReference>
<dbReference type="EMBL" id="KB908956">
    <property type="protein sequence ID" value="EOB13958.1"/>
    <property type="molecule type" value="Genomic_DNA"/>
</dbReference>
<dbReference type="SUPFAM" id="SSF51695">
    <property type="entry name" value="PLC-like phosphodiesterases"/>
    <property type="match status" value="1"/>
</dbReference>
<dbReference type="OMA" id="HRNVPGT"/>
<dbReference type="STRING" id="578461.R0MM97"/>
<dbReference type="OrthoDB" id="197419at2759"/>
<evidence type="ECO:0000259" key="2">
    <source>
        <dbReference type="PROSITE" id="PS51704"/>
    </source>
</evidence>
<proteinExistence type="predicted"/>
<dbReference type="PANTHER" id="PTHR22958:SF1">
    <property type="entry name" value="GLYCEROPHOSPHOCHOLINE PHOSPHODIESTERASE GPCPD1"/>
    <property type="match status" value="1"/>
</dbReference>
<keyword evidence="1" id="KW-0378">Hydrolase</keyword>
<evidence type="ECO:0000256" key="1">
    <source>
        <dbReference type="ARBA" id="ARBA00022801"/>
    </source>
</evidence>
<protein>
    <submittedName>
        <fullName evidence="3">Glycerophosphodiester phosphodiesterase gde1</fullName>
    </submittedName>
</protein>
<accession>R0MM97</accession>
<evidence type="ECO:0000313" key="4">
    <source>
        <dbReference type="Proteomes" id="UP000016927"/>
    </source>
</evidence>
<name>R0MM97_NOSB1</name>
<dbReference type="VEuPathDB" id="MicrosporidiaDB:NBO_48g0008"/>
<dbReference type="HOGENOM" id="CLU_946969_0_0_1"/>
<dbReference type="AlphaFoldDB" id="R0MM97"/>
<keyword evidence="4" id="KW-1185">Reference proteome</keyword>
<dbReference type="InterPro" id="IPR017946">
    <property type="entry name" value="PLC-like_Pdiesterase_TIM-brl"/>
</dbReference>
<dbReference type="Gene3D" id="3.20.20.190">
    <property type="entry name" value="Phosphatidylinositol (PI) phosphodiesterase"/>
    <property type="match status" value="1"/>
</dbReference>
<evidence type="ECO:0000313" key="3">
    <source>
        <dbReference type="EMBL" id="EOB13958.1"/>
    </source>
</evidence>
<dbReference type="Proteomes" id="UP000016927">
    <property type="component" value="Unassembled WGS sequence"/>
</dbReference>
<dbReference type="Pfam" id="PF03009">
    <property type="entry name" value="GDPD"/>
    <property type="match status" value="1"/>
</dbReference>
<dbReference type="GO" id="GO:0046475">
    <property type="term" value="P:glycerophospholipid catabolic process"/>
    <property type="evidence" value="ECO:0007669"/>
    <property type="project" value="TreeGrafter"/>
</dbReference>
<sequence>MNIYETKKLMEEGVKDIFYENTISSFNKAFGKGAEWVELDVQITEDMTPIVFHDFFILENDQKLPIHRMYVQDFNDFFKIDRPEDDLPTTFDKLILRKEKDLGLNIEIKYIPKKYIDLYKLYDVIPVDKYVDRIIEVLKNYNGKLMFSSFEKNVLLYSRLRLPNSKILLIIEKDPECPTYLEDSIKFCSKASLDGLVMDCESAELLLNTPDLMPLKKNLKFYVYGDDVSKKEPAKRFLDNGIDGIITDDIDAVISLN</sequence>
<reference evidence="3 4" key="1">
    <citation type="journal article" date="2013" name="BMC Genomics">
        <title>Comparative genomics of parasitic silkworm microsporidia reveal an association between genome expansion and host adaptation.</title>
        <authorList>
            <person name="Pan G."/>
            <person name="Xu J."/>
            <person name="Li T."/>
            <person name="Xia Q."/>
            <person name="Liu S.L."/>
            <person name="Zhang G."/>
            <person name="Li S."/>
            <person name="Li C."/>
            <person name="Liu H."/>
            <person name="Yang L."/>
            <person name="Liu T."/>
            <person name="Zhang X."/>
            <person name="Wu Z."/>
            <person name="Fan W."/>
            <person name="Dang X."/>
            <person name="Xiang H."/>
            <person name="Tao M."/>
            <person name="Li Y."/>
            <person name="Hu J."/>
            <person name="Li Z."/>
            <person name="Lin L."/>
            <person name="Luo J."/>
            <person name="Geng L."/>
            <person name="Wang L."/>
            <person name="Long M."/>
            <person name="Wan Y."/>
            <person name="He N."/>
            <person name="Zhang Z."/>
            <person name="Lu C."/>
            <person name="Keeling P.J."/>
            <person name="Wang J."/>
            <person name="Xiang Z."/>
            <person name="Zhou Z."/>
        </authorList>
    </citation>
    <scope>NUCLEOTIDE SEQUENCE [LARGE SCALE GENOMIC DNA]</scope>
    <source>
        <strain evidence="4">CQ1 / CVCC 102059</strain>
    </source>
</reference>
<dbReference type="InterPro" id="IPR051578">
    <property type="entry name" value="GDPD"/>
</dbReference>
<dbReference type="PANTHER" id="PTHR22958">
    <property type="entry name" value="GLYCEROPHOSPHORYL DIESTER PHOSPHODIESTERASE"/>
    <property type="match status" value="1"/>
</dbReference>